<gene>
    <name evidence="2" type="ORF">AWB75_06120</name>
</gene>
<name>A0A158D3G6_9BURK</name>
<evidence type="ECO:0000313" key="3">
    <source>
        <dbReference type="Proteomes" id="UP000054870"/>
    </source>
</evidence>
<feature type="compositionally biased region" description="Basic and acidic residues" evidence="1">
    <location>
        <begin position="1"/>
        <end position="18"/>
    </location>
</feature>
<keyword evidence="3" id="KW-1185">Reference proteome</keyword>
<dbReference type="Proteomes" id="UP000054870">
    <property type="component" value="Unassembled WGS sequence"/>
</dbReference>
<sequence>MNVESYRRRTALERKQQDPGRPASIATKERRRAAQTGGSAMTGNSQLTGVTRYGIDSAD</sequence>
<comment type="caution">
    <text evidence="2">The sequence shown here is derived from an EMBL/GenBank/DDBJ whole genome shotgun (WGS) entry which is preliminary data.</text>
</comment>
<reference evidence="2" key="1">
    <citation type="submission" date="2016-01" db="EMBL/GenBank/DDBJ databases">
        <authorList>
            <person name="Peeters C."/>
        </authorList>
    </citation>
    <scope>NUCLEOTIDE SEQUENCE [LARGE SCALE GENOMIC DNA]</scope>
    <source>
        <strain evidence="2">LMG 29318</strain>
    </source>
</reference>
<organism evidence="2 3">
    <name type="scientific">Caballeronia catudaia</name>
    <dbReference type="NCBI Taxonomy" id="1777136"/>
    <lineage>
        <taxon>Bacteria</taxon>
        <taxon>Pseudomonadati</taxon>
        <taxon>Pseudomonadota</taxon>
        <taxon>Betaproteobacteria</taxon>
        <taxon>Burkholderiales</taxon>
        <taxon>Burkholderiaceae</taxon>
        <taxon>Caballeronia</taxon>
    </lineage>
</organism>
<evidence type="ECO:0000256" key="1">
    <source>
        <dbReference type="SAM" id="MobiDB-lite"/>
    </source>
</evidence>
<protein>
    <submittedName>
        <fullName evidence="2">IstB ATP binding domain-containing protein</fullName>
    </submittedName>
</protein>
<evidence type="ECO:0000313" key="2">
    <source>
        <dbReference type="EMBL" id="SAK89041.1"/>
    </source>
</evidence>
<proteinExistence type="predicted"/>
<feature type="compositionally biased region" description="Polar residues" evidence="1">
    <location>
        <begin position="36"/>
        <end position="49"/>
    </location>
</feature>
<dbReference type="EMBL" id="FCOF02000048">
    <property type="protein sequence ID" value="SAK89041.1"/>
    <property type="molecule type" value="Genomic_DNA"/>
</dbReference>
<feature type="region of interest" description="Disordered" evidence="1">
    <location>
        <begin position="1"/>
        <end position="59"/>
    </location>
</feature>
<accession>A0A158D3G6</accession>
<dbReference type="AlphaFoldDB" id="A0A158D3G6"/>